<sequence>MMKPGLHWEFENTDDHRAGNIAVNLRDRLNTCGVVSPRFDVQLKDLSKWQKNLFPSHPVWFHCPENFSWHHGP</sequence>
<dbReference type="Gene3D" id="3.30.1490.10">
    <property type="match status" value="1"/>
</dbReference>
<evidence type="ECO:0000256" key="1">
    <source>
        <dbReference type="ARBA" id="ARBA00006471"/>
    </source>
</evidence>
<comment type="caution">
    <text evidence="5">The sequence shown here is derived from an EMBL/GenBank/DDBJ whole genome shotgun (WGS) entry which is preliminary data.</text>
</comment>
<dbReference type="InterPro" id="IPR000630">
    <property type="entry name" value="Ribosomal_uS8"/>
</dbReference>
<gene>
    <name evidence="5" type="ORF">BN2614_LOCUS3</name>
</gene>
<keyword evidence="2" id="KW-0689">Ribosomal protein</keyword>
<evidence type="ECO:0000313" key="6">
    <source>
        <dbReference type="Proteomes" id="UP000269945"/>
    </source>
</evidence>
<keyword evidence="3" id="KW-0687">Ribonucleoprotein</keyword>
<dbReference type="AlphaFoldDB" id="A0A9X9QAW3"/>
<dbReference type="GO" id="GO:0003735">
    <property type="term" value="F:structural constituent of ribosome"/>
    <property type="evidence" value="ECO:0007669"/>
    <property type="project" value="InterPro"/>
</dbReference>
<dbReference type="PANTHER" id="PTHR11758">
    <property type="entry name" value="40S RIBOSOMAL PROTEIN S15A"/>
    <property type="match status" value="1"/>
</dbReference>
<dbReference type="Proteomes" id="UP000269945">
    <property type="component" value="Unassembled WGS sequence"/>
</dbReference>
<dbReference type="InterPro" id="IPR035987">
    <property type="entry name" value="Ribosomal_uS8_sf"/>
</dbReference>
<name>A0A9X9QAW3_GULGU</name>
<evidence type="ECO:0000256" key="3">
    <source>
        <dbReference type="ARBA" id="ARBA00023274"/>
    </source>
</evidence>
<proteinExistence type="inferred from homology"/>
<organism evidence="5 6">
    <name type="scientific">Gulo gulo</name>
    <name type="common">Wolverine</name>
    <name type="synonym">Gluton</name>
    <dbReference type="NCBI Taxonomy" id="48420"/>
    <lineage>
        <taxon>Eukaryota</taxon>
        <taxon>Metazoa</taxon>
        <taxon>Chordata</taxon>
        <taxon>Craniata</taxon>
        <taxon>Vertebrata</taxon>
        <taxon>Euteleostomi</taxon>
        <taxon>Mammalia</taxon>
        <taxon>Eutheria</taxon>
        <taxon>Laurasiatheria</taxon>
        <taxon>Carnivora</taxon>
        <taxon>Caniformia</taxon>
        <taxon>Musteloidea</taxon>
        <taxon>Mustelidae</taxon>
        <taxon>Guloninae</taxon>
        <taxon>Gulo</taxon>
    </lineage>
</organism>
<accession>A0A9X9QAW3</accession>
<dbReference type="SUPFAM" id="SSF56047">
    <property type="entry name" value="Ribosomal protein S8"/>
    <property type="match status" value="1"/>
</dbReference>
<comment type="similarity">
    <text evidence="1">Belongs to the universal ribosomal protein uS8 family.</text>
</comment>
<protein>
    <recommendedName>
        <fullName evidence="4">40S ribosomal protein S15a</fullName>
    </recommendedName>
</protein>
<reference evidence="5 6" key="1">
    <citation type="submission" date="2018-10" db="EMBL/GenBank/DDBJ databases">
        <authorList>
            <person name="Ekblom R."/>
            <person name="Jareborg N."/>
        </authorList>
    </citation>
    <scope>NUCLEOTIDE SEQUENCE [LARGE SCALE GENOMIC DNA]</scope>
    <source>
        <tissue evidence="5">Muscle</tissue>
    </source>
</reference>
<dbReference type="GO" id="GO:1990904">
    <property type="term" value="C:ribonucleoprotein complex"/>
    <property type="evidence" value="ECO:0007669"/>
    <property type="project" value="UniProtKB-KW"/>
</dbReference>
<dbReference type="EMBL" id="CYRY02046910">
    <property type="protein sequence ID" value="VCX42740.1"/>
    <property type="molecule type" value="Genomic_DNA"/>
</dbReference>
<evidence type="ECO:0000313" key="5">
    <source>
        <dbReference type="EMBL" id="VCX42740.1"/>
    </source>
</evidence>
<dbReference type="GO" id="GO:0005840">
    <property type="term" value="C:ribosome"/>
    <property type="evidence" value="ECO:0007669"/>
    <property type="project" value="UniProtKB-KW"/>
</dbReference>
<evidence type="ECO:0000256" key="2">
    <source>
        <dbReference type="ARBA" id="ARBA00022980"/>
    </source>
</evidence>
<evidence type="ECO:0000256" key="4">
    <source>
        <dbReference type="ARBA" id="ARBA00035422"/>
    </source>
</evidence>
<keyword evidence="6" id="KW-1185">Reference proteome</keyword>
<dbReference type="GO" id="GO:0006412">
    <property type="term" value="P:translation"/>
    <property type="evidence" value="ECO:0007669"/>
    <property type="project" value="InterPro"/>
</dbReference>